<reference evidence="4" key="1">
    <citation type="journal article" date="2023" name="Proc. Natl. Acad. Sci. U.S.A.">
        <title>Genomic and structural basis for evolution of tropane alkaloid biosynthesis.</title>
        <authorList>
            <person name="Wanga Y.-J."/>
            <person name="Taina T."/>
            <person name="Yua J.-Y."/>
            <person name="Lia J."/>
            <person name="Xua B."/>
            <person name="Chenc J."/>
            <person name="D'Auriad J.C."/>
            <person name="Huanga J.-P."/>
            <person name="Huanga S.-X."/>
        </authorList>
    </citation>
    <scope>NUCLEOTIDE SEQUENCE [LARGE SCALE GENOMIC DNA]</scope>
    <source>
        <strain evidence="4">cv. KIB-2019</strain>
    </source>
</reference>
<evidence type="ECO:0000256" key="1">
    <source>
        <dbReference type="ARBA" id="ARBA00008061"/>
    </source>
</evidence>
<keyword evidence="4" id="KW-1185">Reference proteome</keyword>
<gene>
    <name evidence="3" type="ORF">K7X08_014768</name>
</gene>
<proteinExistence type="inferred from homology"/>
<sequence>MQWLRSFAGFQDFRFDFAKEAKPMFSVGEYRDTCNYKGSYLDYNQDSHRQRIINWIDGTGKLSTAFDFTTKAILQEAVKGEFWRLCVSKGKPPGVMGWWPSRAVTFIVNHDTGSHSGLRIHSNTPRDTISFLQPFLRLG</sequence>
<dbReference type="EMBL" id="JAJAGQ010000017">
    <property type="protein sequence ID" value="KAJ8538228.1"/>
    <property type="molecule type" value="Genomic_DNA"/>
</dbReference>
<dbReference type="Proteomes" id="UP001152561">
    <property type="component" value="Unassembled WGS sequence"/>
</dbReference>
<organism evidence="3 4">
    <name type="scientific">Anisodus acutangulus</name>
    <dbReference type="NCBI Taxonomy" id="402998"/>
    <lineage>
        <taxon>Eukaryota</taxon>
        <taxon>Viridiplantae</taxon>
        <taxon>Streptophyta</taxon>
        <taxon>Embryophyta</taxon>
        <taxon>Tracheophyta</taxon>
        <taxon>Spermatophyta</taxon>
        <taxon>Magnoliopsida</taxon>
        <taxon>eudicotyledons</taxon>
        <taxon>Gunneridae</taxon>
        <taxon>Pentapetalae</taxon>
        <taxon>asterids</taxon>
        <taxon>lamiids</taxon>
        <taxon>Solanales</taxon>
        <taxon>Solanaceae</taxon>
        <taxon>Solanoideae</taxon>
        <taxon>Hyoscyameae</taxon>
        <taxon>Anisodus</taxon>
    </lineage>
</organism>
<dbReference type="InterPro" id="IPR017853">
    <property type="entry name" value="GH"/>
</dbReference>
<protein>
    <recommendedName>
        <fullName evidence="2">1,4-alpha-D-glucan glucanohydrolase</fullName>
    </recommendedName>
</protein>
<comment type="caution">
    <text evidence="3">The sequence shown here is derived from an EMBL/GenBank/DDBJ whole genome shotgun (WGS) entry which is preliminary data.</text>
</comment>
<evidence type="ECO:0000256" key="2">
    <source>
        <dbReference type="ARBA" id="ARBA00030238"/>
    </source>
</evidence>
<comment type="similarity">
    <text evidence="1">Belongs to the glycosyl hydrolase 13 family.</text>
</comment>
<dbReference type="AlphaFoldDB" id="A0A9Q1LMS9"/>
<evidence type="ECO:0000313" key="4">
    <source>
        <dbReference type="Proteomes" id="UP001152561"/>
    </source>
</evidence>
<dbReference type="PANTHER" id="PTHR43447">
    <property type="entry name" value="ALPHA-AMYLASE"/>
    <property type="match status" value="1"/>
</dbReference>
<dbReference type="SUPFAM" id="SSF51445">
    <property type="entry name" value="(Trans)glycosidases"/>
    <property type="match status" value="1"/>
</dbReference>
<evidence type="ECO:0000313" key="3">
    <source>
        <dbReference type="EMBL" id="KAJ8538228.1"/>
    </source>
</evidence>
<dbReference type="OrthoDB" id="550577at2759"/>
<accession>A0A9Q1LMS9</accession>
<dbReference type="Gene3D" id="3.20.20.80">
    <property type="entry name" value="Glycosidases"/>
    <property type="match status" value="1"/>
</dbReference>
<name>A0A9Q1LMS9_9SOLA</name>